<evidence type="ECO:0000256" key="2">
    <source>
        <dbReference type="ARBA" id="ARBA00022989"/>
    </source>
</evidence>
<sequence>MTMDIAPSRESRRARRNVTVLVLAQAFLGAQMSMIFTVGGLAGQTLAPNPCLATLPISLIVLGSMLSAGPLSGFMQRAGRRAGFLLGIAGGAAGAGIAALGLYQGSFALFLAGSLLTGLYMSAQGFYRFAAADTAEGAFQPKAISYVLAGGLVAAILGPQLVKVTAETMVIPFLGTYLVAIGINLSGVLLFAFLDIPRPPPRDPAHHHGRSRADLLRDPAIAVAIICGMVSYALMNLVMTSTPLAVVGCGFDTGTAADIVTAHVLAMYVPSFFTGHLIARFGARPIVALGLAILAAAGAVALTGVEIESFLVTLILLGIGWNFGFIGATAMLAQSHGPEERGAVQGMNDILVFGGVTLASLASGGLMNCSASSAQEGWMAVNMAMVPFLALAGGALIWLTLRPKDQA</sequence>
<dbReference type="RefSeq" id="WP_112314429.1">
    <property type="nucleotide sequence ID" value="NZ_MUAV01000001.1"/>
</dbReference>
<feature type="transmembrane region" description="Helical" evidence="4">
    <location>
        <begin position="109"/>
        <end position="131"/>
    </location>
</feature>
<proteinExistence type="predicted"/>
<dbReference type="PANTHER" id="PTHR23534">
    <property type="entry name" value="MFS PERMEASE"/>
    <property type="match status" value="1"/>
</dbReference>
<evidence type="ECO:0000313" key="7">
    <source>
        <dbReference type="Proteomes" id="UP000248659"/>
    </source>
</evidence>
<dbReference type="InterPro" id="IPR036259">
    <property type="entry name" value="MFS_trans_sf"/>
</dbReference>
<comment type="caution">
    <text evidence="6">The sequence shown here is derived from an EMBL/GenBank/DDBJ whole genome shotgun (WGS) entry which is preliminary data.</text>
</comment>
<feature type="transmembrane region" description="Helical" evidence="4">
    <location>
        <begin position="311"/>
        <end position="334"/>
    </location>
</feature>
<evidence type="ECO:0000313" key="6">
    <source>
        <dbReference type="EMBL" id="RAP43159.1"/>
    </source>
</evidence>
<keyword evidence="2 4" id="KW-1133">Transmembrane helix</keyword>
<dbReference type="EMBL" id="MUAV01000001">
    <property type="protein sequence ID" value="RAP43159.1"/>
    <property type="molecule type" value="Genomic_DNA"/>
</dbReference>
<dbReference type="PANTHER" id="PTHR23534:SF1">
    <property type="entry name" value="MAJOR FACILITATOR SUPERFAMILY PROTEIN"/>
    <property type="match status" value="1"/>
</dbReference>
<feature type="transmembrane region" description="Helical" evidence="4">
    <location>
        <begin position="379"/>
        <end position="401"/>
    </location>
</feature>
<dbReference type="Pfam" id="PF07690">
    <property type="entry name" value="MFS_1"/>
    <property type="match status" value="1"/>
</dbReference>
<feature type="transmembrane region" description="Helical" evidence="4">
    <location>
        <begin position="143"/>
        <end position="162"/>
    </location>
</feature>
<dbReference type="Gene3D" id="1.20.1250.20">
    <property type="entry name" value="MFS general substrate transporter like domains"/>
    <property type="match status" value="1"/>
</dbReference>
<gene>
    <name evidence="6" type="ORF">BYZ73_00130</name>
</gene>
<name>A0ABX9DNE7_9RHOB</name>
<dbReference type="InterPro" id="IPR020846">
    <property type="entry name" value="MFS_dom"/>
</dbReference>
<keyword evidence="7" id="KW-1185">Reference proteome</keyword>
<evidence type="ECO:0000259" key="5">
    <source>
        <dbReference type="PROSITE" id="PS50850"/>
    </source>
</evidence>
<evidence type="ECO:0000256" key="4">
    <source>
        <dbReference type="SAM" id="Phobius"/>
    </source>
</evidence>
<dbReference type="InterPro" id="IPR011701">
    <property type="entry name" value="MFS"/>
</dbReference>
<protein>
    <submittedName>
        <fullName evidence="6">MFS transporter</fullName>
    </submittedName>
</protein>
<organism evidence="6 7">
    <name type="scientific">Rhodovulum viride</name>
    <dbReference type="NCBI Taxonomy" id="1231134"/>
    <lineage>
        <taxon>Bacteria</taxon>
        <taxon>Pseudomonadati</taxon>
        <taxon>Pseudomonadota</taxon>
        <taxon>Alphaproteobacteria</taxon>
        <taxon>Rhodobacterales</taxon>
        <taxon>Paracoccaceae</taxon>
        <taxon>Rhodovulum</taxon>
    </lineage>
</organism>
<dbReference type="Proteomes" id="UP000248659">
    <property type="component" value="Unassembled WGS sequence"/>
</dbReference>
<dbReference type="SUPFAM" id="SSF103473">
    <property type="entry name" value="MFS general substrate transporter"/>
    <property type="match status" value="1"/>
</dbReference>
<reference evidence="6 7" key="1">
    <citation type="submission" date="2017-01" db="EMBL/GenBank/DDBJ databases">
        <title>Genome sequence of Rhodovulum viride JA756.</title>
        <authorList>
            <person name="Lakshmi K.V."/>
            <person name="Tushar L.D."/>
            <person name="Sasikala C."/>
            <person name="Venkataramana C."/>
        </authorList>
    </citation>
    <scope>NUCLEOTIDE SEQUENCE [LARGE SCALE GENOMIC DNA]</scope>
    <source>
        <strain evidence="6 7">JA756</strain>
    </source>
</reference>
<feature type="transmembrane region" description="Helical" evidence="4">
    <location>
        <begin position="259"/>
        <end position="279"/>
    </location>
</feature>
<keyword evidence="1 4" id="KW-0812">Transmembrane</keyword>
<feature type="transmembrane region" description="Helical" evidence="4">
    <location>
        <begin position="52"/>
        <end position="71"/>
    </location>
</feature>
<evidence type="ECO:0000256" key="3">
    <source>
        <dbReference type="ARBA" id="ARBA00023136"/>
    </source>
</evidence>
<evidence type="ECO:0000256" key="1">
    <source>
        <dbReference type="ARBA" id="ARBA00022692"/>
    </source>
</evidence>
<accession>A0ABX9DNE7</accession>
<feature type="domain" description="Major facilitator superfamily (MFS) profile" evidence="5">
    <location>
        <begin position="220"/>
        <end position="407"/>
    </location>
</feature>
<feature type="transmembrane region" description="Helical" evidence="4">
    <location>
        <begin position="286"/>
        <end position="305"/>
    </location>
</feature>
<feature type="transmembrane region" description="Helical" evidence="4">
    <location>
        <begin position="346"/>
        <end position="367"/>
    </location>
</feature>
<keyword evidence="3 4" id="KW-0472">Membrane</keyword>
<feature type="transmembrane region" description="Helical" evidence="4">
    <location>
        <begin position="215"/>
        <end position="239"/>
    </location>
</feature>
<feature type="transmembrane region" description="Helical" evidence="4">
    <location>
        <begin position="83"/>
        <end position="103"/>
    </location>
</feature>
<dbReference type="PROSITE" id="PS50850">
    <property type="entry name" value="MFS"/>
    <property type="match status" value="1"/>
</dbReference>
<feature type="transmembrane region" description="Helical" evidence="4">
    <location>
        <begin position="174"/>
        <end position="194"/>
    </location>
</feature>